<reference evidence="2 4" key="1">
    <citation type="journal article" date="2011" name="Nature">
        <title>The Medicago genome provides insight into the evolution of rhizobial symbioses.</title>
        <authorList>
            <person name="Young N.D."/>
            <person name="Debelle F."/>
            <person name="Oldroyd G.E."/>
            <person name="Geurts R."/>
            <person name="Cannon S.B."/>
            <person name="Udvardi M.K."/>
            <person name="Benedito V.A."/>
            <person name="Mayer K.F."/>
            <person name="Gouzy J."/>
            <person name="Schoof H."/>
            <person name="Van de Peer Y."/>
            <person name="Proost S."/>
            <person name="Cook D.R."/>
            <person name="Meyers B.C."/>
            <person name="Spannagl M."/>
            <person name="Cheung F."/>
            <person name="De Mita S."/>
            <person name="Krishnakumar V."/>
            <person name="Gundlach H."/>
            <person name="Zhou S."/>
            <person name="Mudge J."/>
            <person name="Bharti A.K."/>
            <person name="Murray J.D."/>
            <person name="Naoumkina M.A."/>
            <person name="Rosen B."/>
            <person name="Silverstein K.A."/>
            <person name="Tang H."/>
            <person name="Rombauts S."/>
            <person name="Zhao P.X."/>
            <person name="Zhou P."/>
            <person name="Barbe V."/>
            <person name="Bardou P."/>
            <person name="Bechner M."/>
            <person name="Bellec A."/>
            <person name="Berger A."/>
            <person name="Berges H."/>
            <person name="Bidwell S."/>
            <person name="Bisseling T."/>
            <person name="Choisne N."/>
            <person name="Couloux A."/>
            <person name="Denny R."/>
            <person name="Deshpande S."/>
            <person name="Dai X."/>
            <person name="Doyle J.J."/>
            <person name="Dudez A.M."/>
            <person name="Farmer A.D."/>
            <person name="Fouteau S."/>
            <person name="Franken C."/>
            <person name="Gibelin C."/>
            <person name="Gish J."/>
            <person name="Goldstein S."/>
            <person name="Gonzalez A.J."/>
            <person name="Green P.J."/>
            <person name="Hallab A."/>
            <person name="Hartog M."/>
            <person name="Hua A."/>
            <person name="Humphray S.J."/>
            <person name="Jeong D.H."/>
            <person name="Jing Y."/>
            <person name="Jocker A."/>
            <person name="Kenton S.M."/>
            <person name="Kim D.J."/>
            <person name="Klee K."/>
            <person name="Lai H."/>
            <person name="Lang C."/>
            <person name="Lin S."/>
            <person name="Macmil S.L."/>
            <person name="Magdelenat G."/>
            <person name="Matthews L."/>
            <person name="McCorrison J."/>
            <person name="Monaghan E.L."/>
            <person name="Mun J.H."/>
            <person name="Najar F.Z."/>
            <person name="Nicholson C."/>
            <person name="Noirot C."/>
            <person name="O'Bleness M."/>
            <person name="Paule C.R."/>
            <person name="Poulain J."/>
            <person name="Prion F."/>
            <person name="Qin B."/>
            <person name="Qu C."/>
            <person name="Retzel E.F."/>
            <person name="Riddle C."/>
            <person name="Sallet E."/>
            <person name="Samain S."/>
            <person name="Samson N."/>
            <person name="Sanders I."/>
            <person name="Saurat O."/>
            <person name="Scarpelli C."/>
            <person name="Schiex T."/>
            <person name="Segurens B."/>
            <person name="Severin A.J."/>
            <person name="Sherrier D.J."/>
            <person name="Shi R."/>
            <person name="Sims S."/>
            <person name="Singer S.R."/>
            <person name="Sinharoy S."/>
            <person name="Sterck L."/>
            <person name="Viollet A."/>
            <person name="Wang B.B."/>
            <person name="Wang K."/>
            <person name="Wang M."/>
            <person name="Wang X."/>
            <person name="Warfsmann J."/>
            <person name="Weissenbach J."/>
            <person name="White D.D."/>
            <person name="White J.D."/>
            <person name="Wiley G.B."/>
            <person name="Wincker P."/>
            <person name="Xing Y."/>
            <person name="Yang L."/>
            <person name="Yao Z."/>
            <person name="Ying F."/>
            <person name="Zhai J."/>
            <person name="Zhou L."/>
            <person name="Zuber A."/>
            <person name="Denarie J."/>
            <person name="Dixon R.A."/>
            <person name="May G.D."/>
            <person name="Schwartz D.C."/>
            <person name="Rogers J."/>
            <person name="Quetier F."/>
            <person name="Town C.D."/>
            <person name="Roe B.A."/>
        </authorList>
    </citation>
    <scope>NUCLEOTIDE SEQUENCE [LARGE SCALE GENOMIC DNA]</scope>
    <source>
        <strain evidence="2">A17</strain>
        <strain evidence="3 4">cv. Jemalong A17</strain>
    </source>
</reference>
<feature type="region of interest" description="Disordered" evidence="1">
    <location>
        <begin position="48"/>
        <end position="86"/>
    </location>
</feature>
<feature type="compositionally biased region" description="Polar residues" evidence="1">
    <location>
        <begin position="48"/>
        <end position="67"/>
    </location>
</feature>
<dbReference type="Proteomes" id="UP000002051">
    <property type="component" value="Chromosome 5"/>
</dbReference>
<protein>
    <submittedName>
        <fullName evidence="2 3">Uncharacterized protein</fullName>
    </submittedName>
</protein>
<reference evidence="3" key="3">
    <citation type="submission" date="2015-04" db="UniProtKB">
        <authorList>
            <consortium name="EnsemblPlants"/>
        </authorList>
    </citation>
    <scope>IDENTIFICATION</scope>
    <source>
        <strain evidence="3">cv. Jemalong A17</strain>
    </source>
</reference>
<reference evidence="2 4" key="2">
    <citation type="journal article" date="2014" name="BMC Genomics">
        <title>An improved genome release (version Mt4.0) for the model legume Medicago truncatula.</title>
        <authorList>
            <person name="Tang H."/>
            <person name="Krishnakumar V."/>
            <person name="Bidwell S."/>
            <person name="Rosen B."/>
            <person name="Chan A."/>
            <person name="Zhou S."/>
            <person name="Gentzbittel L."/>
            <person name="Childs K.L."/>
            <person name="Yandell M."/>
            <person name="Gundlach H."/>
            <person name="Mayer K.F."/>
            <person name="Schwartz D.C."/>
            <person name="Town C.D."/>
        </authorList>
    </citation>
    <scope>GENOME REANNOTATION</scope>
    <source>
        <strain evidence="3 4">cv. Jemalong A17</strain>
    </source>
</reference>
<proteinExistence type="predicted"/>
<keyword evidence="4" id="KW-1185">Reference proteome</keyword>
<dbReference type="EnsemblPlants" id="AES98103">
    <property type="protein sequence ID" value="AES98103"/>
    <property type="gene ID" value="MTR_5g064380"/>
</dbReference>
<dbReference type="HOGENOM" id="CLU_2501345_0_0_1"/>
<accession>G7KBC2</accession>
<name>G7KBC2_MEDTR</name>
<dbReference type="AlphaFoldDB" id="G7KBC2"/>
<evidence type="ECO:0000313" key="3">
    <source>
        <dbReference type="EnsemblPlants" id="AES98103"/>
    </source>
</evidence>
<dbReference type="EMBL" id="CM001221">
    <property type="protein sequence ID" value="AES98103.1"/>
    <property type="molecule type" value="Genomic_DNA"/>
</dbReference>
<evidence type="ECO:0000313" key="2">
    <source>
        <dbReference type="EMBL" id="AES98103.1"/>
    </source>
</evidence>
<organism evidence="2 4">
    <name type="scientific">Medicago truncatula</name>
    <name type="common">Barrel medic</name>
    <name type="synonym">Medicago tribuloides</name>
    <dbReference type="NCBI Taxonomy" id="3880"/>
    <lineage>
        <taxon>Eukaryota</taxon>
        <taxon>Viridiplantae</taxon>
        <taxon>Streptophyta</taxon>
        <taxon>Embryophyta</taxon>
        <taxon>Tracheophyta</taxon>
        <taxon>Spermatophyta</taxon>
        <taxon>Magnoliopsida</taxon>
        <taxon>eudicotyledons</taxon>
        <taxon>Gunneridae</taxon>
        <taxon>Pentapetalae</taxon>
        <taxon>rosids</taxon>
        <taxon>fabids</taxon>
        <taxon>Fabales</taxon>
        <taxon>Fabaceae</taxon>
        <taxon>Papilionoideae</taxon>
        <taxon>50 kb inversion clade</taxon>
        <taxon>NPAAA clade</taxon>
        <taxon>Hologalegina</taxon>
        <taxon>IRL clade</taxon>
        <taxon>Trifolieae</taxon>
        <taxon>Medicago</taxon>
    </lineage>
</organism>
<sequence>MSGESFVSNLVENRFSYIHNINWVDYCKSRSRTTFASLLNPFKNFTWKNSSSPSRGTKNPSSPSRGTKQGKLNGKWISKASKGHQQ</sequence>
<dbReference type="PaxDb" id="3880-AES98103"/>
<evidence type="ECO:0000313" key="4">
    <source>
        <dbReference type="Proteomes" id="UP000002051"/>
    </source>
</evidence>
<gene>
    <name evidence="2" type="ordered locus">MTR_5g064380</name>
</gene>
<evidence type="ECO:0000256" key="1">
    <source>
        <dbReference type="SAM" id="MobiDB-lite"/>
    </source>
</evidence>